<dbReference type="Proteomes" id="UP000277204">
    <property type="component" value="Unassembled WGS sequence"/>
</dbReference>
<sequence length="175" mass="20167">MLYKVARNAIVGWESHRSRIIKAPFKTMMEGITMNIIQCYSSTNDSKDDIKDQFYERLQSIIEKCPRNNLTSVMGDLNAKVGIDNTRYEDIIGRHGLEERNENGERFENLCAFNRLVTGSTIYPRSCIHKATCMSPHHIKEYQINHICISEKFRRTMADVRSRRGADVASGHHTT</sequence>
<dbReference type="SUPFAM" id="SSF56219">
    <property type="entry name" value="DNase I-like"/>
    <property type="match status" value="1"/>
</dbReference>
<dbReference type="PANTHER" id="PTHR23227:SF67">
    <property type="entry name" value="CRANIOFACIAL DEVELOPMENT PROTEIN 2-LIKE"/>
    <property type="match status" value="1"/>
</dbReference>
<dbReference type="AlphaFoldDB" id="A0A183LZH2"/>
<dbReference type="PANTHER" id="PTHR23227">
    <property type="entry name" value="BUCENTAUR RELATED"/>
    <property type="match status" value="1"/>
</dbReference>
<proteinExistence type="predicted"/>
<keyword evidence="2" id="KW-1185">Reference proteome</keyword>
<accession>A0A183LZH2</accession>
<reference evidence="1 2" key="1">
    <citation type="submission" date="2018-11" db="EMBL/GenBank/DDBJ databases">
        <authorList>
            <consortium name="Pathogen Informatics"/>
        </authorList>
    </citation>
    <scope>NUCLEOTIDE SEQUENCE [LARGE SCALE GENOMIC DNA]</scope>
    <source>
        <strain evidence="1 2">Zambia</strain>
    </source>
</reference>
<dbReference type="EMBL" id="UZAI01004262">
    <property type="protein sequence ID" value="VDO85234.1"/>
    <property type="molecule type" value="Genomic_DNA"/>
</dbReference>
<protein>
    <submittedName>
        <fullName evidence="1">Uncharacterized protein</fullName>
    </submittedName>
</protein>
<name>A0A183LZH2_9TREM</name>
<dbReference type="InterPro" id="IPR036691">
    <property type="entry name" value="Endo/exonu/phosph_ase_sf"/>
</dbReference>
<organism evidence="1 2">
    <name type="scientific">Schistosoma margrebowiei</name>
    <dbReference type="NCBI Taxonomy" id="48269"/>
    <lineage>
        <taxon>Eukaryota</taxon>
        <taxon>Metazoa</taxon>
        <taxon>Spiralia</taxon>
        <taxon>Lophotrochozoa</taxon>
        <taxon>Platyhelminthes</taxon>
        <taxon>Trematoda</taxon>
        <taxon>Digenea</taxon>
        <taxon>Strigeidida</taxon>
        <taxon>Schistosomatoidea</taxon>
        <taxon>Schistosomatidae</taxon>
        <taxon>Schistosoma</taxon>
    </lineage>
</organism>
<evidence type="ECO:0000313" key="2">
    <source>
        <dbReference type="Proteomes" id="UP000277204"/>
    </source>
</evidence>
<gene>
    <name evidence="1" type="ORF">SMRZ_LOCUS9196</name>
</gene>
<dbReference type="Gene3D" id="3.60.10.10">
    <property type="entry name" value="Endonuclease/exonuclease/phosphatase"/>
    <property type="match status" value="1"/>
</dbReference>
<evidence type="ECO:0000313" key="1">
    <source>
        <dbReference type="EMBL" id="VDO85234.1"/>
    </source>
</evidence>
<dbReference type="InterPro" id="IPR027124">
    <property type="entry name" value="Swc5/CFDP1/2"/>
</dbReference>